<name>A0ABS6WQH9_9HYPH</name>
<sequence length="379" mass="40722">MLVQSFLKWTETAKASERARAAGALARAYSCSRMSEDERRAAKAAMAMLTEDPAPAVRIALAEGVAHAPHAPRSLILKLAGDQIEVAARVVAISPVLRDSDLVDLVAGGRAPVQILAACRHKLSLAVCAALAEVGSAAAVLEMLDNRTATLAAISLKRLVERFGAHPDIRARLLEREDLPFVARQALIEELGMALATFDLGRSSVGEERLKRVTDEACRTATLTLAETVPLPEMPALVEHLRVSGRLTPGFLMHAVCAGNIDFLASALVSLSGLGAGRVRGILVDGRETAMRALFRESGLDGALIDLFVAATLMWRRALRHSEPVDPQRIAAQLMAQFADAMADEPALMDILRLVETMQHAWQQQAHRSHAARLIAEAA</sequence>
<accession>A0ABS6WQH9</accession>
<protein>
    <submittedName>
        <fullName evidence="1">DUF2336 domain-containing protein</fullName>
    </submittedName>
</protein>
<organism evidence="1 2">
    <name type="scientific">Pseudohoeflea coraliihabitans</name>
    <dbReference type="NCBI Taxonomy" id="2860393"/>
    <lineage>
        <taxon>Bacteria</taxon>
        <taxon>Pseudomonadati</taxon>
        <taxon>Pseudomonadota</taxon>
        <taxon>Alphaproteobacteria</taxon>
        <taxon>Hyphomicrobiales</taxon>
        <taxon>Rhizobiaceae</taxon>
        <taxon>Pseudohoeflea</taxon>
    </lineage>
</organism>
<proteinExistence type="predicted"/>
<keyword evidence="2" id="KW-1185">Reference proteome</keyword>
<reference evidence="1" key="1">
    <citation type="submission" date="2021-07" db="EMBL/GenBank/DDBJ databases">
        <title>Pseudohoeflea marina sp. nov. a polyhydroxyalcanoate-producing bacterium.</title>
        <authorList>
            <person name="Zheng W."/>
            <person name="Yu S."/>
            <person name="Huang Y."/>
        </authorList>
    </citation>
    <scope>NUCLEOTIDE SEQUENCE</scope>
    <source>
        <strain evidence="1">DP4N28-3</strain>
    </source>
</reference>
<dbReference type="RefSeq" id="WP_219202147.1">
    <property type="nucleotide sequence ID" value="NZ_JAHWQX010000003.1"/>
</dbReference>
<gene>
    <name evidence="1" type="ORF">KY465_13150</name>
</gene>
<comment type="caution">
    <text evidence="1">The sequence shown here is derived from an EMBL/GenBank/DDBJ whole genome shotgun (WGS) entry which is preliminary data.</text>
</comment>
<evidence type="ECO:0000313" key="1">
    <source>
        <dbReference type="EMBL" id="MBW3098227.1"/>
    </source>
</evidence>
<dbReference type="Proteomes" id="UP001430804">
    <property type="component" value="Unassembled WGS sequence"/>
</dbReference>
<dbReference type="Pfam" id="PF10098">
    <property type="entry name" value="DUF2336"/>
    <property type="match status" value="1"/>
</dbReference>
<evidence type="ECO:0000313" key="2">
    <source>
        <dbReference type="Proteomes" id="UP001430804"/>
    </source>
</evidence>
<dbReference type="InterPro" id="IPR014598">
    <property type="entry name" value="UCP035865"/>
</dbReference>
<dbReference type="PIRSF" id="PIRSF035865">
    <property type="entry name" value="UCP035865"/>
    <property type="match status" value="1"/>
</dbReference>
<dbReference type="EMBL" id="JAHWQX010000003">
    <property type="protein sequence ID" value="MBW3098227.1"/>
    <property type="molecule type" value="Genomic_DNA"/>
</dbReference>
<dbReference type="InterPro" id="IPR019285">
    <property type="entry name" value="DUF2336"/>
</dbReference>